<gene>
    <name evidence="9" type="ORF">JOE21_000149</name>
</gene>
<dbReference type="Gene3D" id="3.90.1150.10">
    <property type="entry name" value="Aspartate Aminotransferase, domain 1"/>
    <property type="match status" value="1"/>
</dbReference>
<dbReference type="InterPro" id="IPR015424">
    <property type="entry name" value="PyrdxlP-dep_Trfase"/>
</dbReference>
<dbReference type="GO" id="GO:0003677">
    <property type="term" value="F:DNA binding"/>
    <property type="evidence" value="ECO:0007669"/>
    <property type="project" value="UniProtKB-KW"/>
</dbReference>
<evidence type="ECO:0000256" key="1">
    <source>
        <dbReference type="ARBA" id="ARBA00001933"/>
    </source>
</evidence>
<evidence type="ECO:0000259" key="8">
    <source>
        <dbReference type="PROSITE" id="PS50949"/>
    </source>
</evidence>
<dbReference type="Pfam" id="PF00392">
    <property type="entry name" value="GntR"/>
    <property type="match status" value="1"/>
</dbReference>
<keyword evidence="5" id="KW-0805">Transcription regulation</keyword>
<evidence type="ECO:0000256" key="2">
    <source>
        <dbReference type="ARBA" id="ARBA00005384"/>
    </source>
</evidence>
<accession>A0ABU1IHA6</accession>
<dbReference type="Pfam" id="PF00155">
    <property type="entry name" value="Aminotran_1_2"/>
    <property type="match status" value="1"/>
</dbReference>
<dbReference type="InterPro" id="IPR051446">
    <property type="entry name" value="HTH_trans_reg/aminotransferase"/>
</dbReference>
<keyword evidence="7" id="KW-0804">Transcription</keyword>
<reference evidence="9 10" key="1">
    <citation type="submission" date="2023-07" db="EMBL/GenBank/DDBJ databases">
        <title>Genomic Encyclopedia of Type Strains, Phase IV (KMG-IV): sequencing the most valuable type-strain genomes for metagenomic binning, comparative biology and taxonomic classification.</title>
        <authorList>
            <person name="Goeker M."/>
        </authorList>
    </citation>
    <scope>NUCLEOTIDE SEQUENCE [LARGE SCALE GENOMIC DNA]</scope>
    <source>
        <strain evidence="9 10">DSM 45903</strain>
    </source>
</reference>
<keyword evidence="3" id="KW-0808">Transferase</keyword>
<dbReference type="PANTHER" id="PTHR46577">
    <property type="entry name" value="HTH-TYPE TRANSCRIPTIONAL REGULATORY PROTEIN GABR"/>
    <property type="match status" value="1"/>
</dbReference>
<dbReference type="InterPro" id="IPR000524">
    <property type="entry name" value="Tscrpt_reg_HTH_GntR"/>
</dbReference>
<evidence type="ECO:0000256" key="6">
    <source>
        <dbReference type="ARBA" id="ARBA00023125"/>
    </source>
</evidence>
<dbReference type="Gene3D" id="3.40.640.10">
    <property type="entry name" value="Type I PLP-dependent aspartate aminotransferase-like (Major domain)"/>
    <property type="match status" value="1"/>
</dbReference>
<dbReference type="PANTHER" id="PTHR46577:SF2">
    <property type="entry name" value="TRANSCRIPTIONAL REGULATORY PROTEIN"/>
    <property type="match status" value="1"/>
</dbReference>
<dbReference type="SUPFAM" id="SSF53383">
    <property type="entry name" value="PLP-dependent transferases"/>
    <property type="match status" value="1"/>
</dbReference>
<dbReference type="CDD" id="cd07377">
    <property type="entry name" value="WHTH_GntR"/>
    <property type="match status" value="1"/>
</dbReference>
<dbReference type="PROSITE" id="PS50949">
    <property type="entry name" value="HTH_GNTR"/>
    <property type="match status" value="1"/>
</dbReference>
<dbReference type="SUPFAM" id="SSF46785">
    <property type="entry name" value="Winged helix' DNA-binding domain"/>
    <property type="match status" value="1"/>
</dbReference>
<keyword evidence="3" id="KW-0032">Aminotransferase</keyword>
<dbReference type="InterPro" id="IPR015422">
    <property type="entry name" value="PyrdxlP-dep_Trfase_small"/>
</dbReference>
<dbReference type="Proteomes" id="UP001185012">
    <property type="component" value="Unassembled WGS sequence"/>
</dbReference>
<comment type="cofactor">
    <cofactor evidence="1">
        <name>pyridoxal 5'-phosphate</name>
        <dbReference type="ChEBI" id="CHEBI:597326"/>
    </cofactor>
</comment>
<protein>
    <submittedName>
        <fullName evidence="9">DNA-binding transcriptional MocR family regulator</fullName>
    </submittedName>
</protein>
<keyword evidence="4" id="KW-0663">Pyridoxal phosphate</keyword>
<evidence type="ECO:0000256" key="5">
    <source>
        <dbReference type="ARBA" id="ARBA00023015"/>
    </source>
</evidence>
<proteinExistence type="inferred from homology"/>
<dbReference type="Gene3D" id="1.10.10.10">
    <property type="entry name" value="Winged helix-like DNA-binding domain superfamily/Winged helix DNA-binding domain"/>
    <property type="match status" value="1"/>
</dbReference>
<dbReference type="InterPro" id="IPR036390">
    <property type="entry name" value="WH_DNA-bd_sf"/>
</dbReference>
<dbReference type="InterPro" id="IPR004839">
    <property type="entry name" value="Aminotransferase_I/II_large"/>
</dbReference>
<evidence type="ECO:0000256" key="3">
    <source>
        <dbReference type="ARBA" id="ARBA00022576"/>
    </source>
</evidence>
<evidence type="ECO:0000313" key="9">
    <source>
        <dbReference type="EMBL" id="MDR6224161.1"/>
    </source>
</evidence>
<keyword evidence="10" id="KW-1185">Reference proteome</keyword>
<evidence type="ECO:0000256" key="4">
    <source>
        <dbReference type="ARBA" id="ARBA00022898"/>
    </source>
</evidence>
<dbReference type="InterPro" id="IPR036388">
    <property type="entry name" value="WH-like_DNA-bd_sf"/>
</dbReference>
<evidence type="ECO:0000313" key="10">
    <source>
        <dbReference type="Proteomes" id="UP001185012"/>
    </source>
</evidence>
<keyword evidence="6 9" id="KW-0238">DNA-binding</keyword>
<dbReference type="InterPro" id="IPR015421">
    <property type="entry name" value="PyrdxlP-dep_Trfase_major"/>
</dbReference>
<dbReference type="SMART" id="SM00345">
    <property type="entry name" value="HTH_GNTR"/>
    <property type="match status" value="1"/>
</dbReference>
<evidence type="ECO:0000256" key="7">
    <source>
        <dbReference type="ARBA" id="ARBA00023163"/>
    </source>
</evidence>
<dbReference type="CDD" id="cd00609">
    <property type="entry name" value="AAT_like"/>
    <property type="match status" value="1"/>
</dbReference>
<comment type="similarity">
    <text evidence="2">In the C-terminal section; belongs to the class-I pyridoxal-phosphate-dependent aminotransferase family.</text>
</comment>
<feature type="domain" description="HTH gntR-type" evidence="8">
    <location>
        <begin position="11"/>
        <end position="79"/>
    </location>
</feature>
<name>A0ABU1IHA6_9BACL</name>
<organism evidence="9 10">
    <name type="scientific">Desmospora profundinema</name>
    <dbReference type="NCBI Taxonomy" id="1571184"/>
    <lineage>
        <taxon>Bacteria</taxon>
        <taxon>Bacillati</taxon>
        <taxon>Bacillota</taxon>
        <taxon>Bacilli</taxon>
        <taxon>Bacillales</taxon>
        <taxon>Thermoactinomycetaceae</taxon>
        <taxon>Desmospora</taxon>
    </lineage>
</organism>
<dbReference type="EMBL" id="JAVDQG010000001">
    <property type="protein sequence ID" value="MDR6224161.1"/>
    <property type="molecule type" value="Genomic_DNA"/>
</dbReference>
<sequence>MEWKPDRNSKIPIYQQIIDWIEQKITCGEWPPGSLLPSERRLSRILNVNRSTIVTVYQELAARGWVETKRRAGTYVSRDMWGAAPNHFPNWHQYAKEGTFLPNLPLLRRVRKEINDGECIDFAGDQSNSLFPRRQLQTNMRQNLFDAPLQYDHSHGYSPLRETIAAHAKTFHDIQAPSSSILVTSGAQQALFLITHSLLQPGDAIAMEQPSYFYSLPLFQSAGLRLFPLPLGKEGLDPEEIERLYRKHRIRMVFLNPTFQNPTGYTLPLEIRKKVVEKCAKLGIPIVEDDPFSLLSIHGSPPHALKAMDPGGLVLYIGSLSKTVASGLRMGWLIGPQEILDRLADVRQQMDYGLSIFPQWIAHQFLSSQEFMEHVSTLKNRLMDRQQFFVSIIQKHLQEKVEFILPQGGIHLWCKLKTPIRDGKLLDAAIQQSVLFVPGSVYGSPDGFVRFTYARAPKDQMEEGVQRFKKALSIFGV</sequence>
<dbReference type="RefSeq" id="WP_309861059.1">
    <property type="nucleotide sequence ID" value="NZ_JAVDQG010000001.1"/>
</dbReference>
<comment type="caution">
    <text evidence="9">The sequence shown here is derived from an EMBL/GenBank/DDBJ whole genome shotgun (WGS) entry which is preliminary data.</text>
</comment>